<dbReference type="RefSeq" id="WP_380563498.1">
    <property type="nucleotide sequence ID" value="NZ_JBEUKS010000002.1"/>
</dbReference>
<keyword evidence="2" id="KW-0812">Transmembrane</keyword>
<feature type="compositionally biased region" description="Pro residues" evidence="1">
    <location>
        <begin position="145"/>
        <end position="163"/>
    </location>
</feature>
<evidence type="ECO:0000313" key="4">
    <source>
        <dbReference type="EMBL" id="MFC1437852.1"/>
    </source>
</evidence>
<feature type="transmembrane region" description="Helical" evidence="2">
    <location>
        <begin position="174"/>
        <end position="191"/>
    </location>
</feature>
<dbReference type="Gene3D" id="2.70.70.10">
    <property type="entry name" value="Glucose Permease (Domain IIA)"/>
    <property type="match status" value="1"/>
</dbReference>
<evidence type="ECO:0000259" key="3">
    <source>
        <dbReference type="Pfam" id="PF01551"/>
    </source>
</evidence>
<dbReference type="Pfam" id="PF01551">
    <property type="entry name" value="Peptidase_M23"/>
    <property type="match status" value="1"/>
</dbReference>
<keyword evidence="5" id="KW-1185">Reference proteome</keyword>
<evidence type="ECO:0000256" key="1">
    <source>
        <dbReference type="SAM" id="MobiDB-lite"/>
    </source>
</evidence>
<sequence length="485" mass="51422">MSTRDRLLSPLLAQLRRNVPADPVPQALVTAFTAEQLDPELFSPELLRRVPLERLQATVDTLRERHGAVRGVRRQRELYLVQFAQGAEPVWAETTPDGRLTSLVTGPGALTARRGGVPSQTRIVVPSAPPRGAGNCAPSHAAAAPEPPEQPSTPTTTPAPTPSRTPQATTLTRLVLAYLAAALAEATLPFVSGTATGWLLLTATTPALAWYALRTGPTHALPPWFRALPVAAVGLALLAGLRALPVFGPGLRWGVPGLPELLIFAAVLGLAGWTQYRSRPIHPSPSAHPLTLRSPLRGGCFTLVEGGGPAVNRYAQESLATGAGRHRRHAVDLVQLGDGPQWRGRRALGLAPAGNERYAIFGHPVLSPCDGVVVTAVDGLPDHAPQLLAVDHPEGNHVAIDTGRALVVLSWLRQDSIRVRRGQHLTAGTAVAAVGNSGDGAEPSLHLRAETRTSHPTPGSGAGLPFRFTELRGDPLRGRRFRIPD</sequence>
<gene>
    <name evidence="4" type="ORF">ABUW04_06230</name>
</gene>
<evidence type="ECO:0000256" key="2">
    <source>
        <dbReference type="SAM" id="Phobius"/>
    </source>
</evidence>
<dbReference type="EMBL" id="JBEUKS010000002">
    <property type="protein sequence ID" value="MFC1437852.1"/>
    <property type="molecule type" value="Genomic_DNA"/>
</dbReference>
<keyword evidence="2" id="KW-1133">Transmembrane helix</keyword>
<protein>
    <submittedName>
        <fullName evidence="4">M23 family metallopeptidase</fullName>
        <ecNumber evidence="4">3.4.-.-</ecNumber>
    </submittedName>
</protein>
<keyword evidence="2" id="KW-0472">Membrane</keyword>
<feature type="region of interest" description="Disordered" evidence="1">
    <location>
        <begin position="111"/>
        <end position="166"/>
    </location>
</feature>
<dbReference type="Proteomes" id="UP001592581">
    <property type="component" value="Unassembled WGS sequence"/>
</dbReference>
<organism evidence="4 5">
    <name type="scientific">Streptacidiphilus jeojiensis</name>
    <dbReference type="NCBI Taxonomy" id="3229225"/>
    <lineage>
        <taxon>Bacteria</taxon>
        <taxon>Bacillati</taxon>
        <taxon>Actinomycetota</taxon>
        <taxon>Actinomycetes</taxon>
        <taxon>Kitasatosporales</taxon>
        <taxon>Streptomycetaceae</taxon>
        <taxon>Streptacidiphilus</taxon>
    </lineage>
</organism>
<accession>A0ABV6XI76</accession>
<comment type="caution">
    <text evidence="4">The sequence shown here is derived from an EMBL/GenBank/DDBJ whole genome shotgun (WGS) entry which is preliminary data.</text>
</comment>
<name>A0ABV6XI76_9ACTN</name>
<dbReference type="CDD" id="cd12797">
    <property type="entry name" value="M23_peptidase"/>
    <property type="match status" value="1"/>
</dbReference>
<proteinExistence type="predicted"/>
<dbReference type="EC" id="3.4.-.-" evidence="4"/>
<keyword evidence="4" id="KW-0378">Hydrolase</keyword>
<dbReference type="InterPro" id="IPR011055">
    <property type="entry name" value="Dup_hybrid_motif"/>
</dbReference>
<dbReference type="SUPFAM" id="SSF51261">
    <property type="entry name" value="Duplicated hybrid motif"/>
    <property type="match status" value="1"/>
</dbReference>
<feature type="domain" description="M23ase beta-sheet core" evidence="3">
    <location>
        <begin position="362"/>
        <end position="452"/>
    </location>
</feature>
<reference evidence="4 5" key="1">
    <citation type="submission" date="2024-06" db="EMBL/GenBank/DDBJ databases">
        <authorList>
            <person name="Lee S.D."/>
        </authorList>
    </citation>
    <scope>NUCLEOTIDE SEQUENCE [LARGE SCALE GENOMIC DNA]</scope>
    <source>
        <strain evidence="4 5">N1-10</strain>
    </source>
</reference>
<feature type="transmembrane region" description="Helical" evidence="2">
    <location>
        <begin position="225"/>
        <end position="247"/>
    </location>
</feature>
<evidence type="ECO:0000313" key="5">
    <source>
        <dbReference type="Proteomes" id="UP001592581"/>
    </source>
</evidence>
<feature type="transmembrane region" description="Helical" evidence="2">
    <location>
        <begin position="253"/>
        <end position="273"/>
    </location>
</feature>
<dbReference type="InterPro" id="IPR016047">
    <property type="entry name" value="M23ase_b-sheet_dom"/>
</dbReference>
<dbReference type="GO" id="GO:0016787">
    <property type="term" value="F:hydrolase activity"/>
    <property type="evidence" value="ECO:0007669"/>
    <property type="project" value="UniProtKB-KW"/>
</dbReference>